<comment type="caution">
    <text evidence="1">The sequence shown here is derived from an EMBL/GenBank/DDBJ whole genome shotgun (WGS) entry which is preliminary data.</text>
</comment>
<sequence length="140" mass="14962">MPTMFCTHPLVRETQATACGRDARQLRWEVLAVVDAARAGLAPRWLLSGHGACSLAQAPGLQPPPVASAGLDCHSSCHDAWADPGPFPDCRLSARARPPDRLPSSALTAEELKYADICNIGAMITPLHFLDVNLARGQNL</sequence>
<protein>
    <submittedName>
        <fullName evidence="1">Uncharacterized protein</fullName>
    </submittedName>
</protein>
<evidence type="ECO:0000313" key="1">
    <source>
        <dbReference type="EMBL" id="KAK1345450.1"/>
    </source>
</evidence>
<name>A0AA40LTP0_CNENI</name>
<dbReference type="AlphaFoldDB" id="A0AA40LTP0"/>
<evidence type="ECO:0000313" key="2">
    <source>
        <dbReference type="Proteomes" id="UP001177744"/>
    </source>
</evidence>
<accession>A0AA40LTP0</accession>
<keyword evidence="2" id="KW-1185">Reference proteome</keyword>
<organism evidence="1 2">
    <name type="scientific">Cnephaeus nilssonii</name>
    <name type="common">Northern bat</name>
    <name type="synonym">Eptesicus nilssonii</name>
    <dbReference type="NCBI Taxonomy" id="3371016"/>
    <lineage>
        <taxon>Eukaryota</taxon>
        <taxon>Metazoa</taxon>
        <taxon>Chordata</taxon>
        <taxon>Craniata</taxon>
        <taxon>Vertebrata</taxon>
        <taxon>Euteleostomi</taxon>
        <taxon>Mammalia</taxon>
        <taxon>Eutheria</taxon>
        <taxon>Laurasiatheria</taxon>
        <taxon>Chiroptera</taxon>
        <taxon>Yangochiroptera</taxon>
        <taxon>Vespertilionidae</taxon>
        <taxon>Cnephaeus</taxon>
    </lineage>
</organism>
<proteinExistence type="predicted"/>
<reference evidence="1" key="1">
    <citation type="submission" date="2023-06" db="EMBL/GenBank/DDBJ databases">
        <title>Reference genome for the Northern bat (Eptesicus nilssonii), a most northern bat species.</title>
        <authorList>
            <person name="Laine V.N."/>
            <person name="Pulliainen A.T."/>
            <person name="Lilley T.M."/>
        </authorList>
    </citation>
    <scope>NUCLEOTIDE SEQUENCE</scope>
    <source>
        <strain evidence="1">BLF_Eptnil</strain>
        <tissue evidence="1">Kidney</tissue>
    </source>
</reference>
<dbReference type="EMBL" id="JAULJE010000002">
    <property type="protein sequence ID" value="KAK1345450.1"/>
    <property type="molecule type" value="Genomic_DNA"/>
</dbReference>
<dbReference type="Proteomes" id="UP001177744">
    <property type="component" value="Unassembled WGS sequence"/>
</dbReference>
<gene>
    <name evidence="1" type="ORF">QTO34_007907</name>
</gene>